<evidence type="ECO:0000313" key="1">
    <source>
        <dbReference type="EMBL" id="KAB8124206.1"/>
    </source>
</evidence>
<evidence type="ECO:0000313" key="2">
    <source>
        <dbReference type="Proteomes" id="UP000427842"/>
    </source>
</evidence>
<protein>
    <submittedName>
        <fullName evidence="1">Uncharacterized protein</fullName>
    </submittedName>
</protein>
<name>A0ABQ6VVI3_9PROT</name>
<organism evidence="1 2">
    <name type="scientific">Komagataeibacter medellinensis</name>
    <dbReference type="NCBI Taxonomy" id="1177712"/>
    <lineage>
        <taxon>Bacteria</taxon>
        <taxon>Pseudomonadati</taxon>
        <taxon>Pseudomonadota</taxon>
        <taxon>Alphaproteobacteria</taxon>
        <taxon>Acetobacterales</taxon>
        <taxon>Acetobacteraceae</taxon>
        <taxon>Komagataeibacter</taxon>
    </lineage>
</organism>
<gene>
    <name evidence="1" type="ORF">D3W54_08290</name>
</gene>
<sequence length="131" mass="13527">MHAPAHVTVASAPDVARVMAVVMSLRVECRVVSPPGAGCFMGVEWWQAVVADCKLPALLDCGLAAGFAGTGLRAGLDGVIVQAPPAQQRALHALARVTGGQVLDVRPATFDLPPDGAGEALARYLRAHRAP</sequence>
<reference evidence="1 2" key="1">
    <citation type="submission" date="2018-09" db="EMBL/GenBank/DDBJ databases">
        <title>Genome sequence and characterization of the bcs clusters for the production of nanocellulose from the low pH resistant strain Komagataeibacter medellinensis ID13488.</title>
        <authorList>
            <person name="Hernandez-Arriaga A.M."/>
            <person name="Del Cerro C."/>
            <person name="Urbina L."/>
            <person name="Eceiza A."/>
            <person name="Retegi A."/>
            <person name="Prieto M.A."/>
        </authorList>
    </citation>
    <scope>NUCLEOTIDE SEQUENCE [LARGE SCALE GENOMIC DNA]</scope>
    <source>
        <strain evidence="1 2">ID13488</strain>
    </source>
</reference>
<comment type="caution">
    <text evidence="1">The sequence shown here is derived from an EMBL/GenBank/DDBJ whole genome shotgun (WGS) entry which is preliminary data.</text>
</comment>
<dbReference type="EMBL" id="QYAZ01000001">
    <property type="protein sequence ID" value="KAB8124206.1"/>
    <property type="molecule type" value="Genomic_DNA"/>
</dbReference>
<accession>A0ABQ6VVI3</accession>
<proteinExistence type="predicted"/>
<keyword evidence="2" id="KW-1185">Reference proteome</keyword>
<dbReference type="Proteomes" id="UP000427842">
    <property type="component" value="Unassembled WGS sequence"/>
</dbReference>